<name>A0A7V6TZI4_9HYPH</name>
<comment type="similarity">
    <text evidence="3">Belongs to the ABC transporter superfamily.</text>
</comment>
<proteinExistence type="inferred from homology"/>
<evidence type="ECO:0000313" key="11">
    <source>
        <dbReference type="EMBL" id="HHV67986.1"/>
    </source>
</evidence>
<evidence type="ECO:0000256" key="4">
    <source>
        <dbReference type="ARBA" id="ARBA00022448"/>
    </source>
</evidence>
<evidence type="ECO:0000256" key="1">
    <source>
        <dbReference type="ARBA" id="ARBA00004202"/>
    </source>
</evidence>
<dbReference type="FunFam" id="3.40.50.300:FF:000020">
    <property type="entry name" value="Amino acid ABC transporter ATP-binding component"/>
    <property type="match status" value="1"/>
</dbReference>
<dbReference type="PANTHER" id="PTHR43166">
    <property type="entry name" value="AMINO ACID IMPORT ATP-BINDING PROTEIN"/>
    <property type="match status" value="1"/>
</dbReference>
<feature type="domain" description="ABC transporter" evidence="10">
    <location>
        <begin position="5"/>
        <end position="247"/>
    </location>
</feature>
<comment type="caution">
    <text evidence="11">The sequence shown here is derived from an EMBL/GenBank/DDBJ whole genome shotgun (WGS) entry which is preliminary data.</text>
</comment>
<dbReference type="InterPro" id="IPR050086">
    <property type="entry name" value="MetN_ABC_transporter-like"/>
</dbReference>
<evidence type="ECO:0000256" key="8">
    <source>
        <dbReference type="ARBA" id="ARBA00022970"/>
    </source>
</evidence>
<sequence length="261" mass="28736">MTEVLRVEGLSKSFGPLQVLKSIDLTVNEGETVVLLGSSGSGKSTLLRCLNLLEVPSAGRVWLNGTQVGTTASGTIQYREKDLTAIRTKVGMVFQQFNLFPHLTVAENIAIAPIKVKGVSKEKARERALEELARVGIADKADVYPSRLSGGQQQRVAIARSLAMDPQVMLFDEATSALDPELVGEVLEVMRSLSRDRVTMVIVTHELGFAYHVADRVVFLHQGLIHEQGTPAEVLMAPKQERTREFLRGHDKFRLPEPLRA</sequence>
<dbReference type="GO" id="GO:0015424">
    <property type="term" value="F:ABC-type amino acid transporter activity"/>
    <property type="evidence" value="ECO:0007669"/>
    <property type="project" value="InterPro"/>
</dbReference>
<evidence type="ECO:0000313" key="12">
    <source>
        <dbReference type="Proteomes" id="UP000551563"/>
    </source>
</evidence>
<reference evidence="11 12" key="1">
    <citation type="journal article" date="2020" name="Biotechnol. Biofuels">
        <title>New insights from the biogas microbiome by comprehensive genome-resolved metagenomics of nearly 1600 species originating from multiple anaerobic digesters.</title>
        <authorList>
            <person name="Campanaro S."/>
            <person name="Treu L."/>
            <person name="Rodriguez-R L.M."/>
            <person name="Kovalovszki A."/>
            <person name="Ziels R.M."/>
            <person name="Maus I."/>
            <person name="Zhu X."/>
            <person name="Kougias P.G."/>
            <person name="Basile A."/>
            <person name="Luo G."/>
            <person name="Schluter A."/>
            <person name="Konstantinidis K.T."/>
            <person name="Angelidaki I."/>
        </authorList>
    </citation>
    <scope>NUCLEOTIDE SEQUENCE [LARGE SCALE GENOMIC DNA]</scope>
    <source>
        <strain evidence="11">AS04akNAM_66</strain>
    </source>
</reference>
<evidence type="ECO:0000256" key="2">
    <source>
        <dbReference type="ARBA" id="ARBA00004533"/>
    </source>
</evidence>
<dbReference type="Pfam" id="PF00005">
    <property type="entry name" value="ABC_tran"/>
    <property type="match status" value="1"/>
</dbReference>
<gene>
    <name evidence="11" type="ORF">GXX48_10145</name>
</gene>
<keyword evidence="9" id="KW-0472">Membrane</keyword>
<dbReference type="InterPro" id="IPR017871">
    <property type="entry name" value="ABC_transporter-like_CS"/>
</dbReference>
<dbReference type="GO" id="GO:0005524">
    <property type="term" value="F:ATP binding"/>
    <property type="evidence" value="ECO:0007669"/>
    <property type="project" value="UniProtKB-KW"/>
</dbReference>
<dbReference type="GO" id="GO:0016887">
    <property type="term" value="F:ATP hydrolysis activity"/>
    <property type="evidence" value="ECO:0007669"/>
    <property type="project" value="InterPro"/>
</dbReference>
<dbReference type="SUPFAM" id="SSF52540">
    <property type="entry name" value="P-loop containing nucleoside triphosphate hydrolases"/>
    <property type="match status" value="1"/>
</dbReference>
<evidence type="ECO:0000259" key="10">
    <source>
        <dbReference type="PROSITE" id="PS50893"/>
    </source>
</evidence>
<dbReference type="InterPro" id="IPR003593">
    <property type="entry name" value="AAA+_ATPase"/>
</dbReference>
<dbReference type="PROSITE" id="PS50893">
    <property type="entry name" value="ABC_TRANSPORTER_2"/>
    <property type="match status" value="1"/>
</dbReference>
<dbReference type="SMART" id="SM00382">
    <property type="entry name" value="AAA"/>
    <property type="match status" value="1"/>
</dbReference>
<accession>A0A7V6TZI4</accession>
<dbReference type="InterPro" id="IPR027417">
    <property type="entry name" value="P-loop_NTPase"/>
</dbReference>
<dbReference type="InterPro" id="IPR030679">
    <property type="entry name" value="ABC_ATPase_HisP-typ"/>
</dbReference>
<evidence type="ECO:0000256" key="3">
    <source>
        <dbReference type="ARBA" id="ARBA00005417"/>
    </source>
</evidence>
<dbReference type="PANTHER" id="PTHR43166:SF9">
    <property type="entry name" value="GLUTAMATE_ASPARTATE IMPORT ATP-BINDING PROTEIN GLTL"/>
    <property type="match status" value="1"/>
</dbReference>
<dbReference type="EMBL" id="DUMN01000303">
    <property type="protein sequence ID" value="HHV67986.1"/>
    <property type="molecule type" value="Genomic_DNA"/>
</dbReference>
<keyword evidence="6" id="KW-0547">Nucleotide-binding</keyword>
<keyword evidence="5" id="KW-1003">Cell membrane</keyword>
<organism evidence="11 12">
    <name type="scientific">Brucella intermedia</name>
    <dbReference type="NCBI Taxonomy" id="94625"/>
    <lineage>
        <taxon>Bacteria</taxon>
        <taxon>Pseudomonadati</taxon>
        <taxon>Pseudomonadota</taxon>
        <taxon>Alphaproteobacteria</taxon>
        <taxon>Hyphomicrobiales</taxon>
        <taxon>Brucellaceae</taxon>
        <taxon>Brucella/Ochrobactrum group</taxon>
        <taxon>Brucella</taxon>
    </lineage>
</organism>
<evidence type="ECO:0000256" key="7">
    <source>
        <dbReference type="ARBA" id="ARBA00022840"/>
    </source>
</evidence>
<keyword evidence="4" id="KW-0813">Transport</keyword>
<dbReference type="Gene3D" id="3.40.50.300">
    <property type="entry name" value="P-loop containing nucleotide triphosphate hydrolases"/>
    <property type="match status" value="1"/>
</dbReference>
<evidence type="ECO:0000256" key="9">
    <source>
        <dbReference type="ARBA" id="ARBA00023136"/>
    </source>
</evidence>
<keyword evidence="8" id="KW-0029">Amino-acid transport</keyword>
<dbReference type="AlphaFoldDB" id="A0A7V6TZI4"/>
<dbReference type="Proteomes" id="UP000551563">
    <property type="component" value="Unassembled WGS sequence"/>
</dbReference>
<dbReference type="GO" id="GO:0005886">
    <property type="term" value="C:plasma membrane"/>
    <property type="evidence" value="ECO:0007669"/>
    <property type="project" value="UniProtKB-SubCell"/>
</dbReference>
<evidence type="ECO:0000256" key="5">
    <source>
        <dbReference type="ARBA" id="ARBA00022475"/>
    </source>
</evidence>
<dbReference type="CDD" id="cd03262">
    <property type="entry name" value="ABC_HisP_GlnQ"/>
    <property type="match status" value="1"/>
</dbReference>
<dbReference type="InterPro" id="IPR003439">
    <property type="entry name" value="ABC_transporter-like_ATP-bd"/>
</dbReference>
<keyword evidence="7 11" id="KW-0067">ATP-binding</keyword>
<evidence type="ECO:0000256" key="6">
    <source>
        <dbReference type="ARBA" id="ARBA00022741"/>
    </source>
</evidence>
<dbReference type="PIRSF" id="PIRSF039085">
    <property type="entry name" value="ABC_ATPase_HisP"/>
    <property type="match status" value="1"/>
</dbReference>
<protein>
    <submittedName>
        <fullName evidence="11">Amino acid ABC transporter ATP-binding protein</fullName>
    </submittedName>
</protein>
<dbReference type="PROSITE" id="PS00211">
    <property type="entry name" value="ABC_TRANSPORTER_1"/>
    <property type="match status" value="1"/>
</dbReference>
<comment type="subcellular location">
    <subcellularLocation>
        <location evidence="2">Cell inner membrane</location>
    </subcellularLocation>
    <subcellularLocation>
        <location evidence="1">Cell membrane</location>
        <topology evidence="1">Peripheral membrane protein</topology>
    </subcellularLocation>
</comment>